<dbReference type="GO" id="GO:0005665">
    <property type="term" value="C:RNA polymerase II, core complex"/>
    <property type="evidence" value="ECO:0007669"/>
    <property type="project" value="TreeGrafter"/>
</dbReference>
<evidence type="ECO:0000313" key="3">
    <source>
        <dbReference type="Proteomes" id="UP000467841"/>
    </source>
</evidence>
<dbReference type="GO" id="GO:0006366">
    <property type="term" value="P:transcription by RNA polymerase II"/>
    <property type="evidence" value="ECO:0007669"/>
    <property type="project" value="TreeGrafter"/>
</dbReference>
<dbReference type="GO" id="GO:0003899">
    <property type="term" value="F:DNA-directed RNA polymerase activity"/>
    <property type="evidence" value="ECO:0007669"/>
    <property type="project" value="InterPro"/>
</dbReference>
<name>A0A6D2LFT6_9BRAS</name>
<gene>
    <name evidence="2" type="ORF">MERR_LOCUS46336</name>
</gene>
<evidence type="ECO:0000259" key="1">
    <source>
        <dbReference type="Pfam" id="PF03871"/>
    </source>
</evidence>
<evidence type="ECO:0000313" key="2">
    <source>
        <dbReference type="EMBL" id="CAA7059100.1"/>
    </source>
</evidence>
<dbReference type="PANTHER" id="PTHR10535">
    <property type="entry name" value="DNA-DIRECTED RNA POLYMERASES I, II, AND III SUBUNIT RPABC1"/>
    <property type="match status" value="1"/>
</dbReference>
<dbReference type="InterPro" id="IPR014381">
    <property type="entry name" value="Arch_Rpo5/euc_Rpb5"/>
</dbReference>
<dbReference type="GO" id="GO:0003677">
    <property type="term" value="F:DNA binding"/>
    <property type="evidence" value="ECO:0007669"/>
    <property type="project" value="InterPro"/>
</dbReference>
<sequence length="133" mass="15814">MSLSEEEIRRFFRIHKTLHQMLNDRGYIVTESETGMTHEQFVDKYGEDMKREDLVTLKIKRNDDSDKLIVFFPGETKIGIKQLRPYIARMESEKIFRAIFVIKQDFTPFALESLKTTSSKIHLEIFKVRSSFF</sequence>
<dbReference type="GO" id="GO:0042797">
    <property type="term" value="P:tRNA transcription by RNA polymerase III"/>
    <property type="evidence" value="ECO:0007669"/>
    <property type="project" value="TreeGrafter"/>
</dbReference>
<dbReference type="Pfam" id="PF03871">
    <property type="entry name" value="RNA_pol_Rpb5_N"/>
    <property type="match status" value="1"/>
</dbReference>
<dbReference type="InterPro" id="IPR005571">
    <property type="entry name" value="RNA_pol_Rpb5_N"/>
</dbReference>
<comment type="caution">
    <text evidence="2">The sequence shown here is derived from an EMBL/GenBank/DDBJ whole genome shotgun (WGS) entry which is preliminary data.</text>
</comment>
<proteinExistence type="predicted"/>
<dbReference type="AlphaFoldDB" id="A0A6D2LFT6"/>
<dbReference type="SUPFAM" id="SSF53036">
    <property type="entry name" value="Eukaryotic RPB5 N-terminal domain"/>
    <property type="match status" value="1"/>
</dbReference>
<keyword evidence="3" id="KW-1185">Reference proteome</keyword>
<feature type="domain" description="RNA polymerase Rpb5 N-terminal" evidence="1">
    <location>
        <begin position="5"/>
        <end position="90"/>
    </location>
</feature>
<dbReference type="FunFam" id="3.40.1340.10:FF:000001">
    <property type="entry name" value="DNA-directed RNA polymerases I, II, and III subunit RPABC1"/>
    <property type="match status" value="1"/>
</dbReference>
<dbReference type="GO" id="GO:0005736">
    <property type="term" value="C:RNA polymerase I complex"/>
    <property type="evidence" value="ECO:0007669"/>
    <property type="project" value="TreeGrafter"/>
</dbReference>
<dbReference type="EMBL" id="CACVBM020001751">
    <property type="protein sequence ID" value="CAA7059100.1"/>
    <property type="molecule type" value="Genomic_DNA"/>
</dbReference>
<dbReference type="GO" id="GO:0005666">
    <property type="term" value="C:RNA polymerase III complex"/>
    <property type="evidence" value="ECO:0007669"/>
    <property type="project" value="TreeGrafter"/>
</dbReference>
<accession>A0A6D2LFT6</accession>
<reference evidence="2" key="1">
    <citation type="submission" date="2020-01" db="EMBL/GenBank/DDBJ databases">
        <authorList>
            <person name="Mishra B."/>
        </authorList>
    </citation>
    <scope>NUCLEOTIDE SEQUENCE [LARGE SCALE GENOMIC DNA]</scope>
</reference>
<dbReference type="Gene3D" id="3.40.1340.10">
    <property type="entry name" value="RNA polymerase, Rpb5, N-terminal domain"/>
    <property type="match status" value="1"/>
</dbReference>
<dbReference type="GO" id="GO:0006362">
    <property type="term" value="P:transcription elongation by RNA polymerase I"/>
    <property type="evidence" value="ECO:0007669"/>
    <property type="project" value="TreeGrafter"/>
</dbReference>
<dbReference type="InterPro" id="IPR036710">
    <property type="entry name" value="RNA_pol_Rpb5_N_sf"/>
</dbReference>
<dbReference type="Proteomes" id="UP000467841">
    <property type="component" value="Unassembled WGS sequence"/>
</dbReference>
<dbReference type="OrthoDB" id="248779at2759"/>
<dbReference type="PANTHER" id="PTHR10535:SF0">
    <property type="entry name" value="DNA-DIRECTED RNA POLYMERASES I, II, AND III SUBUNIT RPABC1"/>
    <property type="match status" value="1"/>
</dbReference>
<protein>
    <recommendedName>
        <fullName evidence="1">RNA polymerase Rpb5 N-terminal domain-containing protein</fullName>
    </recommendedName>
</protein>
<organism evidence="2 3">
    <name type="scientific">Microthlaspi erraticum</name>
    <dbReference type="NCBI Taxonomy" id="1685480"/>
    <lineage>
        <taxon>Eukaryota</taxon>
        <taxon>Viridiplantae</taxon>
        <taxon>Streptophyta</taxon>
        <taxon>Embryophyta</taxon>
        <taxon>Tracheophyta</taxon>
        <taxon>Spermatophyta</taxon>
        <taxon>Magnoliopsida</taxon>
        <taxon>eudicotyledons</taxon>
        <taxon>Gunneridae</taxon>
        <taxon>Pentapetalae</taxon>
        <taxon>rosids</taxon>
        <taxon>malvids</taxon>
        <taxon>Brassicales</taxon>
        <taxon>Brassicaceae</taxon>
        <taxon>Coluteocarpeae</taxon>
        <taxon>Microthlaspi</taxon>
    </lineage>
</organism>